<dbReference type="Pfam" id="PF11578">
    <property type="entry name" value="DUF3237"/>
    <property type="match status" value="1"/>
</dbReference>
<evidence type="ECO:0000313" key="2">
    <source>
        <dbReference type="EMBL" id="MFD2215684.1"/>
    </source>
</evidence>
<sequence length="149" mass="16641">METTFVFKANIQVANPIEVGDVGTGIRRVIPIIGGTFEGNGIKGKVLSGGADYQIIRYDGVTEALAHYVIETDDGVPIYVINKGYRHGPKEIIDKIIRGEQVHDGSYYFKTTPSFETSSEKYSYLNRMIFIGEGIRRPNDVQISFYQVV</sequence>
<name>A0ABW5C1B2_9BACI</name>
<evidence type="ECO:0000313" key="3">
    <source>
        <dbReference type="Proteomes" id="UP001597318"/>
    </source>
</evidence>
<dbReference type="InterPro" id="IPR020915">
    <property type="entry name" value="UPF0311"/>
</dbReference>
<comment type="similarity">
    <text evidence="1">Belongs to the UPF0311 family.</text>
</comment>
<accession>A0ABW5C1B2</accession>
<dbReference type="RefSeq" id="WP_247340486.1">
    <property type="nucleotide sequence ID" value="NZ_CP095550.1"/>
</dbReference>
<dbReference type="HAMAP" id="MF_00775">
    <property type="entry name" value="UPF0311"/>
    <property type="match status" value="1"/>
</dbReference>
<reference evidence="3" key="1">
    <citation type="journal article" date="2019" name="Int. J. Syst. Evol. Microbiol.">
        <title>The Global Catalogue of Microorganisms (GCM) 10K type strain sequencing project: providing services to taxonomists for standard genome sequencing and annotation.</title>
        <authorList>
            <consortium name="The Broad Institute Genomics Platform"/>
            <consortium name="The Broad Institute Genome Sequencing Center for Infectious Disease"/>
            <person name="Wu L."/>
            <person name="Ma J."/>
        </authorList>
    </citation>
    <scope>NUCLEOTIDE SEQUENCE [LARGE SCALE GENOMIC DNA]</scope>
    <source>
        <strain evidence="3">CGMCC 1.15474</strain>
    </source>
</reference>
<dbReference type="PANTHER" id="PTHR37315:SF1">
    <property type="entry name" value="UPF0311 PROTEIN BLR7842"/>
    <property type="match status" value="1"/>
</dbReference>
<dbReference type="EMBL" id="JBHUIK010000004">
    <property type="protein sequence ID" value="MFD2215684.1"/>
    <property type="molecule type" value="Genomic_DNA"/>
</dbReference>
<proteinExistence type="inferred from homology"/>
<protein>
    <recommendedName>
        <fullName evidence="1">UPF0311 protein ACFSKK_18530</fullName>
    </recommendedName>
</protein>
<dbReference type="Gene3D" id="2.40.160.20">
    <property type="match status" value="1"/>
</dbReference>
<gene>
    <name evidence="2" type="ORF">ACFSKK_18530</name>
</gene>
<comment type="caution">
    <text evidence="2">The sequence shown here is derived from an EMBL/GenBank/DDBJ whole genome shotgun (WGS) entry which is preliminary data.</text>
</comment>
<keyword evidence="3" id="KW-1185">Reference proteome</keyword>
<evidence type="ECO:0000256" key="1">
    <source>
        <dbReference type="HAMAP-Rule" id="MF_00775"/>
    </source>
</evidence>
<dbReference type="Proteomes" id="UP001597318">
    <property type="component" value="Unassembled WGS sequence"/>
</dbReference>
<dbReference type="PANTHER" id="PTHR37315">
    <property type="entry name" value="UPF0311 PROTEIN BLR7842"/>
    <property type="match status" value="1"/>
</dbReference>
<organism evidence="2 3">
    <name type="scientific">Metabacillus endolithicus</name>
    <dbReference type="NCBI Taxonomy" id="1535204"/>
    <lineage>
        <taxon>Bacteria</taxon>
        <taxon>Bacillati</taxon>
        <taxon>Bacillota</taxon>
        <taxon>Bacilli</taxon>
        <taxon>Bacillales</taxon>
        <taxon>Bacillaceae</taxon>
        <taxon>Metabacillus</taxon>
    </lineage>
</organism>